<sequence length="184" mass="20047">MAFAHFPLFLPHSTANHELFSKIMHWGYAVGHIFLYLALAVFVRLPLNWASPRLKNLGSAFFLLLGGLTTVLNFLMPSLPEFSHATGVTLLNVNPLVGKLVALNVVLAWVPSAIYFIVKGARSREKIIRRRALLLGTGLLIATIGGPLHDISQQAIMFFIADVVVLAGIVILASGVMYKEETGA</sequence>
<dbReference type="AlphaFoldDB" id="A0A1G2EDI0"/>
<keyword evidence="1" id="KW-0812">Transmembrane</keyword>
<feature type="transmembrane region" description="Helical" evidence="1">
    <location>
        <begin position="25"/>
        <end position="45"/>
    </location>
</feature>
<feature type="transmembrane region" description="Helical" evidence="1">
    <location>
        <begin position="57"/>
        <end position="76"/>
    </location>
</feature>
<evidence type="ECO:0000256" key="1">
    <source>
        <dbReference type="SAM" id="Phobius"/>
    </source>
</evidence>
<evidence type="ECO:0000313" key="3">
    <source>
        <dbReference type="Proteomes" id="UP000176406"/>
    </source>
</evidence>
<feature type="transmembrane region" description="Helical" evidence="1">
    <location>
        <begin position="155"/>
        <end position="178"/>
    </location>
</feature>
<evidence type="ECO:0000313" key="2">
    <source>
        <dbReference type="EMBL" id="OGZ23865.1"/>
    </source>
</evidence>
<protein>
    <submittedName>
        <fullName evidence="2">Uncharacterized protein</fullName>
    </submittedName>
</protein>
<keyword evidence="1" id="KW-0472">Membrane</keyword>
<feature type="transmembrane region" description="Helical" evidence="1">
    <location>
        <begin position="96"/>
        <end position="118"/>
    </location>
</feature>
<comment type="caution">
    <text evidence="2">The sequence shown here is derived from an EMBL/GenBank/DDBJ whole genome shotgun (WGS) entry which is preliminary data.</text>
</comment>
<name>A0A1G2EDI0_9BACT</name>
<proteinExistence type="predicted"/>
<accession>A0A1G2EDI0</accession>
<gene>
    <name evidence="2" type="ORF">A3A08_01760</name>
</gene>
<dbReference type="EMBL" id="MHMG01000005">
    <property type="protein sequence ID" value="OGZ23865.1"/>
    <property type="molecule type" value="Genomic_DNA"/>
</dbReference>
<organism evidence="2 3">
    <name type="scientific">Candidatus Nealsonbacteria bacterium RIFCSPLOWO2_01_FULL_41_9</name>
    <dbReference type="NCBI Taxonomy" id="1801671"/>
    <lineage>
        <taxon>Bacteria</taxon>
        <taxon>Candidatus Nealsoniibacteriota</taxon>
    </lineage>
</organism>
<feature type="transmembrane region" description="Helical" evidence="1">
    <location>
        <begin position="130"/>
        <end position="149"/>
    </location>
</feature>
<reference evidence="2 3" key="1">
    <citation type="journal article" date="2016" name="Nat. Commun.">
        <title>Thousands of microbial genomes shed light on interconnected biogeochemical processes in an aquifer system.</title>
        <authorList>
            <person name="Anantharaman K."/>
            <person name="Brown C.T."/>
            <person name="Hug L.A."/>
            <person name="Sharon I."/>
            <person name="Castelle C.J."/>
            <person name="Probst A.J."/>
            <person name="Thomas B.C."/>
            <person name="Singh A."/>
            <person name="Wilkins M.J."/>
            <person name="Karaoz U."/>
            <person name="Brodie E.L."/>
            <person name="Williams K.H."/>
            <person name="Hubbard S.S."/>
            <person name="Banfield J.F."/>
        </authorList>
    </citation>
    <scope>NUCLEOTIDE SEQUENCE [LARGE SCALE GENOMIC DNA]</scope>
</reference>
<keyword evidence="1" id="KW-1133">Transmembrane helix</keyword>
<dbReference type="Proteomes" id="UP000176406">
    <property type="component" value="Unassembled WGS sequence"/>
</dbReference>